<dbReference type="InterPro" id="IPR000873">
    <property type="entry name" value="AMP-dep_synth/lig_dom"/>
</dbReference>
<keyword evidence="8" id="KW-0067">ATP-binding</keyword>
<protein>
    <submittedName>
        <fullName evidence="11">Long-chain fatty acid transporter-like protein</fullName>
    </submittedName>
</protein>
<dbReference type="SUPFAM" id="SSF57667">
    <property type="entry name" value="beta-beta-alpha zinc fingers"/>
    <property type="match status" value="1"/>
</dbReference>
<dbReference type="InterPro" id="IPR045851">
    <property type="entry name" value="AMP-bd_C_sf"/>
</dbReference>
<evidence type="ECO:0000256" key="4">
    <source>
        <dbReference type="ARBA" id="ARBA00022723"/>
    </source>
</evidence>
<reference evidence="12" key="1">
    <citation type="submission" date="2018-05" db="EMBL/GenBank/DDBJ databases">
        <title>Draft genome sequence of Stemphylium lycopersici strain CIDEFI 213.</title>
        <authorList>
            <person name="Medina R."/>
            <person name="Franco M.E.E."/>
            <person name="Lucentini C.G."/>
            <person name="Saparrat M.C.N."/>
            <person name="Balatti P.A."/>
        </authorList>
    </citation>
    <scope>NUCLEOTIDE SEQUENCE [LARGE SCALE GENOMIC DNA]</scope>
    <source>
        <strain evidence="12">CIDEFI 213</strain>
    </source>
</reference>
<dbReference type="Proteomes" id="UP000249619">
    <property type="component" value="Unassembled WGS sequence"/>
</dbReference>
<dbReference type="PANTHER" id="PTHR43107:SF15">
    <property type="entry name" value="FATTY ACID TRANSPORT PROTEIN 3, ISOFORM A"/>
    <property type="match status" value="1"/>
</dbReference>
<evidence type="ECO:0000313" key="12">
    <source>
        <dbReference type="Proteomes" id="UP000249619"/>
    </source>
</evidence>
<dbReference type="Gene3D" id="3.40.50.12780">
    <property type="entry name" value="N-terminal domain of ligase-like"/>
    <property type="match status" value="1"/>
</dbReference>
<comment type="similarity">
    <text evidence="1">Belongs to the ATP-dependent AMP-binding enzyme family.</text>
</comment>
<dbReference type="FunFam" id="3.30.300.30:FF:000002">
    <property type="entry name" value="Long-chain fatty acid transport protein 1"/>
    <property type="match status" value="1"/>
</dbReference>
<dbReference type="STRING" id="183478.A0A364MVS2"/>
<evidence type="ECO:0000256" key="6">
    <source>
        <dbReference type="ARBA" id="ARBA00022771"/>
    </source>
</evidence>
<dbReference type="InterPro" id="IPR042099">
    <property type="entry name" value="ANL_N_sf"/>
</dbReference>
<dbReference type="Gene3D" id="3.30.300.30">
    <property type="match status" value="1"/>
</dbReference>
<dbReference type="InterPro" id="IPR038254">
    <property type="entry name" value="KIN17_WH-like_sf"/>
</dbReference>
<feature type="region of interest" description="Disordered" evidence="9">
    <location>
        <begin position="786"/>
        <end position="805"/>
    </location>
</feature>
<evidence type="ECO:0000256" key="2">
    <source>
        <dbReference type="ARBA" id="ARBA00008517"/>
    </source>
</evidence>
<dbReference type="PROSITE" id="PS00455">
    <property type="entry name" value="AMP_BINDING"/>
    <property type="match status" value="1"/>
</dbReference>
<comment type="similarity">
    <text evidence="2">Belongs to the KIN17 family.</text>
</comment>
<feature type="compositionally biased region" description="Basic and acidic residues" evidence="9">
    <location>
        <begin position="907"/>
        <end position="916"/>
    </location>
</feature>
<name>A0A364MVS2_STELY</name>
<dbReference type="GO" id="GO:0008270">
    <property type="term" value="F:zinc ion binding"/>
    <property type="evidence" value="ECO:0007669"/>
    <property type="project" value="UniProtKB-KW"/>
</dbReference>
<evidence type="ECO:0000256" key="5">
    <source>
        <dbReference type="ARBA" id="ARBA00022741"/>
    </source>
</evidence>
<keyword evidence="6" id="KW-0863">Zinc-finger</keyword>
<dbReference type="GO" id="GO:0004467">
    <property type="term" value="F:long-chain fatty acid-CoA ligase activity"/>
    <property type="evidence" value="ECO:0007669"/>
    <property type="project" value="TreeGrafter"/>
</dbReference>
<dbReference type="SMART" id="SM01253">
    <property type="entry name" value="Kin17_mid"/>
    <property type="match status" value="1"/>
</dbReference>
<dbReference type="InterPro" id="IPR020845">
    <property type="entry name" value="AMP-binding_CS"/>
</dbReference>
<dbReference type="GO" id="GO:0009898">
    <property type="term" value="C:cytoplasmic side of plasma membrane"/>
    <property type="evidence" value="ECO:0007669"/>
    <property type="project" value="TreeGrafter"/>
</dbReference>
<proteinExistence type="inferred from homology"/>
<feature type="compositionally biased region" description="Basic and acidic residues" evidence="9">
    <location>
        <begin position="793"/>
        <end position="805"/>
    </location>
</feature>
<evidence type="ECO:0000256" key="7">
    <source>
        <dbReference type="ARBA" id="ARBA00022833"/>
    </source>
</evidence>
<evidence type="ECO:0000256" key="8">
    <source>
        <dbReference type="ARBA" id="ARBA00022840"/>
    </source>
</evidence>
<dbReference type="PANTHER" id="PTHR43107">
    <property type="entry name" value="LONG-CHAIN FATTY ACID TRANSPORT PROTEIN"/>
    <property type="match status" value="1"/>
</dbReference>
<feature type="region of interest" description="Disordered" evidence="9">
    <location>
        <begin position="825"/>
        <end position="922"/>
    </location>
</feature>
<comment type="caution">
    <text evidence="11">The sequence shown here is derived from an EMBL/GenBank/DDBJ whole genome shotgun (WGS) entry which is preliminary data.</text>
</comment>
<dbReference type="Gene3D" id="1.10.10.2030">
    <property type="entry name" value="DNA/RNA-binding protein Kin17, conserved domain"/>
    <property type="match status" value="1"/>
</dbReference>
<keyword evidence="7" id="KW-0862">Zinc</keyword>
<feature type="domain" description="DNA/RNA-binding protein Kin17 WH-like" evidence="10">
    <location>
        <begin position="677"/>
        <end position="804"/>
    </location>
</feature>
<keyword evidence="4" id="KW-0479">Metal-binding</keyword>
<dbReference type="Pfam" id="PF10357">
    <property type="entry name" value="WH_KIN17"/>
    <property type="match status" value="1"/>
</dbReference>
<evidence type="ECO:0000259" key="10">
    <source>
        <dbReference type="SMART" id="SM01253"/>
    </source>
</evidence>
<evidence type="ECO:0000313" key="11">
    <source>
        <dbReference type="EMBL" id="RAR04305.1"/>
    </source>
</evidence>
<dbReference type="GO" id="GO:0044539">
    <property type="term" value="P:long-chain fatty acid import into cell"/>
    <property type="evidence" value="ECO:0007669"/>
    <property type="project" value="TreeGrafter"/>
</dbReference>
<dbReference type="Pfam" id="PF00501">
    <property type="entry name" value="AMP-binding"/>
    <property type="match status" value="1"/>
</dbReference>
<sequence>MALPIVAGAAGTAALAAYLNAKHHIAWDLKHARGAAAQSPEMLRIIADRIARKRLLTYHVFEEQVNKQPDHPFLIFEGKTWSYKEFFEAFTRVANWLIDELEVQVDEIVAIDGGNSPEYLMLWFALDAIGAVVSFVNWNVTGPGLVHCAKASFNLPKDKITLTNMANVEPSRAELEEIGVTIQYYNPSFFASLSNTTPVPSSRHENITMESVRSLIYTSGTTGLPKGVRISTAREFVLGRTIPNLLELKPETVMYTCMPVYHASAHALCTTPVIHAGSTLALGRKFSHKTFWPEVAASEASIVQYVGELCRYLLNGPKSPYEQSHKVRMAWGNGMRPDVWEPFRERFNIPIIHELYAATDGIGTSFNWNAGPFTTGCVGLRGLIWNWKFGTDEVRVKMDVDTEDIMRDKNGFAIRCGVDEPGQVLQRLTPETLASAPNYYGNEEATQGRRITNVFKKGDMWFKSGDMMRQDADGRVFFVDRLGDTFRWKSENVSTNEVADAIGKFPQVAETNVYGVLVPGYDGRAGTASIVMADGVMESTFDFAGLAKHARTLLPGYAVPLFLRVTPALEYTGTLKIQKGRLKKEGVDPDKITGDDKLYWLPLGSDRYVPFGKNDWQGVVDKSHKMGKAEAGSTKWVANKMKSKGLQRLRWWCEPCQKQCRDANGFKCHVQSESHVRNLQIVGEDPKKYINNFSNDFQRDFVNLLRTAHNEKWISANKFYNEYIRDKEHVHMNATKWSSLTEFTKHLGREGICHVKEDERDGLMIAWRDTSAAAVTRRNEIAELEAAEARSGAGEDKMLKKMAKRAQEEAEAKKVIEAKRAAAQAAVQQQVTPPAEGASPTEDKKVDSQADEQKQGEEKKDGEDPKADDPKPDAAPVKLSFGLKAKAAPANKAGLGQMKSQSIFKRKKDDASDQKPVKKVKL</sequence>
<keyword evidence="12" id="KW-1185">Reference proteome</keyword>
<dbReference type="Pfam" id="PF25095">
    <property type="entry name" value="C2H2-zf_KIN17"/>
    <property type="match status" value="1"/>
</dbReference>
<keyword evidence="3" id="KW-0436">Ligase</keyword>
<evidence type="ECO:0000256" key="1">
    <source>
        <dbReference type="ARBA" id="ARBA00006432"/>
    </source>
</evidence>
<dbReference type="GO" id="GO:0005777">
    <property type="term" value="C:peroxisome"/>
    <property type="evidence" value="ECO:0007669"/>
    <property type="project" value="TreeGrafter"/>
</dbReference>
<organism evidence="11 12">
    <name type="scientific">Stemphylium lycopersici</name>
    <name type="common">Tomato gray leaf spot disease fungus</name>
    <name type="synonym">Thyrospora lycopersici</name>
    <dbReference type="NCBI Taxonomy" id="183478"/>
    <lineage>
        <taxon>Eukaryota</taxon>
        <taxon>Fungi</taxon>
        <taxon>Dikarya</taxon>
        <taxon>Ascomycota</taxon>
        <taxon>Pezizomycotina</taxon>
        <taxon>Dothideomycetes</taxon>
        <taxon>Pleosporomycetidae</taxon>
        <taxon>Pleosporales</taxon>
        <taxon>Pleosporineae</taxon>
        <taxon>Pleosporaceae</taxon>
        <taxon>Stemphylium</taxon>
    </lineage>
</organism>
<keyword evidence="5" id="KW-0547">Nucleotide-binding</keyword>
<gene>
    <name evidence="11" type="ORF">DDE83_007878</name>
</gene>
<dbReference type="AlphaFoldDB" id="A0A364MVS2"/>
<evidence type="ECO:0000256" key="3">
    <source>
        <dbReference type="ARBA" id="ARBA00022598"/>
    </source>
</evidence>
<dbReference type="GO" id="GO:0005324">
    <property type="term" value="F:long-chain fatty acid transmembrane transporter activity"/>
    <property type="evidence" value="ECO:0007669"/>
    <property type="project" value="TreeGrafter"/>
</dbReference>
<dbReference type="InterPro" id="IPR056767">
    <property type="entry name" value="C2H2-Znf_KIN17"/>
</dbReference>
<dbReference type="GO" id="GO:0005524">
    <property type="term" value="F:ATP binding"/>
    <property type="evidence" value="ECO:0007669"/>
    <property type="project" value="UniProtKB-KW"/>
</dbReference>
<dbReference type="InterPro" id="IPR019447">
    <property type="entry name" value="DNA/RNA-bd_Kin17_WH-like_dom"/>
</dbReference>
<dbReference type="FunFam" id="1.10.10.2030:FF:000001">
    <property type="entry name" value="DNA/RNA-binding protein KIN17, putative"/>
    <property type="match status" value="1"/>
</dbReference>
<accession>A0A364MVS2</accession>
<dbReference type="InterPro" id="IPR036236">
    <property type="entry name" value="Znf_C2H2_sf"/>
</dbReference>
<dbReference type="SUPFAM" id="SSF56801">
    <property type="entry name" value="Acetyl-CoA synthetase-like"/>
    <property type="match status" value="1"/>
</dbReference>
<evidence type="ECO:0000256" key="9">
    <source>
        <dbReference type="SAM" id="MobiDB-lite"/>
    </source>
</evidence>
<feature type="compositionally biased region" description="Basic and acidic residues" evidence="9">
    <location>
        <begin position="841"/>
        <end position="872"/>
    </location>
</feature>
<dbReference type="EMBL" id="QGDH01000157">
    <property type="protein sequence ID" value="RAR04305.1"/>
    <property type="molecule type" value="Genomic_DNA"/>
</dbReference>
<dbReference type="GO" id="GO:0005811">
    <property type="term" value="C:lipid droplet"/>
    <property type="evidence" value="ECO:0007669"/>
    <property type="project" value="TreeGrafter"/>
</dbReference>